<protein>
    <submittedName>
        <fullName evidence="1">Uncharacterized protein</fullName>
    </submittedName>
</protein>
<evidence type="ECO:0000313" key="2">
    <source>
        <dbReference type="Proteomes" id="UP000269221"/>
    </source>
</evidence>
<reference evidence="1 2" key="1">
    <citation type="submission" date="2018-07" db="EMBL/GenBank/DDBJ databases">
        <title>A high quality draft genome assembly of the barn swallow (H. rustica rustica).</title>
        <authorList>
            <person name="Formenti G."/>
            <person name="Chiara M."/>
            <person name="Poveda L."/>
            <person name="Francoijs K.-J."/>
            <person name="Bonisoli-Alquati A."/>
            <person name="Canova L."/>
            <person name="Gianfranceschi L."/>
            <person name="Horner D.S."/>
            <person name="Saino N."/>
        </authorList>
    </citation>
    <scope>NUCLEOTIDE SEQUENCE [LARGE SCALE GENOMIC DNA]</scope>
    <source>
        <strain evidence="1">Chelidonia</strain>
        <tissue evidence="1">Blood</tissue>
    </source>
</reference>
<sequence>MGAIQELPGFARKARWILDCACIPSSCAEGKLSLDRAGLIQPQPILSMDNLGRLCHNSFSICIQIWGIMLNLLIHFHSKVQLAQFA</sequence>
<organism evidence="1 2">
    <name type="scientific">Hirundo rustica rustica</name>
    <dbReference type="NCBI Taxonomy" id="333673"/>
    <lineage>
        <taxon>Eukaryota</taxon>
        <taxon>Metazoa</taxon>
        <taxon>Chordata</taxon>
        <taxon>Craniata</taxon>
        <taxon>Vertebrata</taxon>
        <taxon>Euteleostomi</taxon>
        <taxon>Archelosauria</taxon>
        <taxon>Archosauria</taxon>
        <taxon>Dinosauria</taxon>
        <taxon>Saurischia</taxon>
        <taxon>Theropoda</taxon>
        <taxon>Coelurosauria</taxon>
        <taxon>Aves</taxon>
        <taxon>Neognathae</taxon>
        <taxon>Neoaves</taxon>
        <taxon>Telluraves</taxon>
        <taxon>Australaves</taxon>
        <taxon>Passeriformes</taxon>
        <taxon>Sylvioidea</taxon>
        <taxon>Hirundinidae</taxon>
        <taxon>Hirundo</taxon>
    </lineage>
</organism>
<dbReference type="AlphaFoldDB" id="A0A3M0JE15"/>
<accession>A0A3M0JE15</accession>
<dbReference type="EMBL" id="QRBI01000151">
    <property type="protein sequence ID" value="RMB99044.1"/>
    <property type="molecule type" value="Genomic_DNA"/>
</dbReference>
<gene>
    <name evidence="1" type="ORF">DUI87_24590</name>
</gene>
<dbReference type="Proteomes" id="UP000269221">
    <property type="component" value="Unassembled WGS sequence"/>
</dbReference>
<evidence type="ECO:0000313" key="1">
    <source>
        <dbReference type="EMBL" id="RMB99044.1"/>
    </source>
</evidence>
<comment type="caution">
    <text evidence="1">The sequence shown here is derived from an EMBL/GenBank/DDBJ whole genome shotgun (WGS) entry which is preliminary data.</text>
</comment>
<proteinExistence type="predicted"/>
<keyword evidence="2" id="KW-1185">Reference proteome</keyword>
<name>A0A3M0JE15_HIRRU</name>